<dbReference type="EMBL" id="BK014952">
    <property type="protein sequence ID" value="DAD84139.1"/>
    <property type="molecule type" value="Genomic_DNA"/>
</dbReference>
<reference evidence="1" key="1">
    <citation type="journal article" date="2021" name="Proc. Natl. Acad. Sci. U.S.A.">
        <title>A Catalog of Tens of Thousands of Viruses from Human Metagenomes Reveals Hidden Associations with Chronic Diseases.</title>
        <authorList>
            <person name="Tisza M.J."/>
            <person name="Buck C.B."/>
        </authorList>
    </citation>
    <scope>NUCLEOTIDE SEQUENCE</scope>
    <source>
        <strain evidence="1">CtoqT5</strain>
    </source>
</reference>
<accession>A0A8S5MQA9</accession>
<name>A0A8S5MQA9_9CAUD</name>
<sequence length="139" mass="16090">MTWGKLKNQIRDLGFEDDSAMQEYDSIVRNAVNHAIHIINTTVVMPLKAYFKVELSTDEEEWSMPVIEDITANTPTDFEIQLPLIVQPLIKLLAAHYVWMDDDFSKSTYYYNEYDDLSNQIRQACLATTRVKIGQGLRL</sequence>
<protein>
    <submittedName>
        <fullName evidence="1">Uncharacterized protein</fullName>
    </submittedName>
</protein>
<evidence type="ECO:0000313" key="1">
    <source>
        <dbReference type="EMBL" id="DAD84139.1"/>
    </source>
</evidence>
<organism evidence="1">
    <name type="scientific">Podoviridae sp. ctoqT5</name>
    <dbReference type="NCBI Taxonomy" id="2826577"/>
    <lineage>
        <taxon>Viruses</taxon>
        <taxon>Duplodnaviria</taxon>
        <taxon>Heunggongvirae</taxon>
        <taxon>Uroviricota</taxon>
        <taxon>Caudoviricetes</taxon>
    </lineage>
</organism>
<proteinExistence type="predicted"/>